<name>A0A127M6V4_9GAMM</name>
<sequence>MTTINKAQFWQDHVTAWQGSGLSQAAYCKQHEIKFHNFAYWRNRLSPAKAPSAKLLKLGGMPASSRMIMNLPLGVRLELSASDLPVVLPAVLQLLRESN</sequence>
<dbReference type="RefSeq" id="WP_008251071.1">
    <property type="nucleotide sequence ID" value="NZ_CP014544.1"/>
</dbReference>
<evidence type="ECO:0000313" key="3">
    <source>
        <dbReference type="Proteomes" id="UP000074119"/>
    </source>
</evidence>
<dbReference type="KEGG" id="zal:AZF00_11765"/>
<dbReference type="EMBL" id="CP014544">
    <property type="protein sequence ID" value="AMO67654.1"/>
    <property type="molecule type" value="Genomic_DNA"/>
</dbReference>
<dbReference type="EMBL" id="CP014544">
    <property type="protein sequence ID" value="AMO68931.1"/>
    <property type="molecule type" value="Genomic_DNA"/>
</dbReference>
<dbReference type="Proteomes" id="UP000074119">
    <property type="component" value="Chromosome"/>
</dbReference>
<protein>
    <recommendedName>
        <fullName evidence="4">IS66 family insertion sequence element accessory protein TnpB</fullName>
    </recommendedName>
</protein>
<dbReference type="AlphaFoldDB" id="A0A127M6V4"/>
<evidence type="ECO:0000313" key="1">
    <source>
        <dbReference type="EMBL" id="AMO67654.1"/>
    </source>
</evidence>
<dbReference type="NCBIfam" id="NF047593">
    <property type="entry name" value="IS66_ISAeme5_TnpA"/>
    <property type="match status" value="1"/>
</dbReference>
<accession>A0A127M6V4</accession>
<dbReference type="STRING" id="1470434.AZF00_04790"/>
<organism evidence="2 3">
    <name type="scientific">Zhongshania aliphaticivorans</name>
    <dbReference type="NCBI Taxonomy" id="1470434"/>
    <lineage>
        <taxon>Bacteria</taxon>
        <taxon>Pseudomonadati</taxon>
        <taxon>Pseudomonadota</taxon>
        <taxon>Gammaproteobacteria</taxon>
        <taxon>Cellvibrionales</taxon>
        <taxon>Spongiibacteraceae</taxon>
        <taxon>Zhongshania</taxon>
    </lineage>
</organism>
<dbReference type="KEGG" id="zal:AZF00_04790"/>
<evidence type="ECO:0000313" key="2">
    <source>
        <dbReference type="EMBL" id="AMO68931.1"/>
    </source>
</evidence>
<gene>
    <name evidence="1" type="ORF">AZF00_04790</name>
    <name evidence="2" type="ORF">AZF00_11765</name>
</gene>
<reference evidence="2 3" key="1">
    <citation type="submission" date="2015-12" db="EMBL/GenBank/DDBJ databases">
        <authorList>
            <person name="Shamseldin A."/>
            <person name="Moawad H."/>
            <person name="Abd El-Rahim W.M."/>
            <person name="Sadowsky M.J."/>
        </authorList>
    </citation>
    <scope>NUCLEOTIDE SEQUENCE [LARGE SCALE GENOMIC DNA]</scope>
    <source>
        <strain evidence="2 3">SM2</strain>
    </source>
</reference>
<evidence type="ECO:0008006" key="4">
    <source>
        <dbReference type="Google" id="ProtNLM"/>
    </source>
</evidence>
<proteinExistence type="predicted"/>